<dbReference type="GO" id="GO:0003746">
    <property type="term" value="F:translation elongation factor activity"/>
    <property type="evidence" value="ECO:0007669"/>
    <property type="project" value="UniProtKB-KW"/>
</dbReference>
<gene>
    <name evidence="2" type="ORF">RR48_05102</name>
</gene>
<dbReference type="NCBIfam" id="TIGR00231">
    <property type="entry name" value="small_GTP"/>
    <property type="match status" value="1"/>
</dbReference>
<dbReference type="InterPro" id="IPR000795">
    <property type="entry name" value="T_Tr_GTP-bd_dom"/>
</dbReference>
<evidence type="ECO:0000313" key="2">
    <source>
        <dbReference type="EMBL" id="KPJ09900.1"/>
    </source>
</evidence>
<accession>A0A0N1PGX1</accession>
<organism evidence="2 3">
    <name type="scientific">Papilio machaon</name>
    <name type="common">Old World swallowtail butterfly</name>
    <dbReference type="NCBI Taxonomy" id="76193"/>
    <lineage>
        <taxon>Eukaryota</taxon>
        <taxon>Metazoa</taxon>
        <taxon>Ecdysozoa</taxon>
        <taxon>Arthropoda</taxon>
        <taxon>Hexapoda</taxon>
        <taxon>Insecta</taxon>
        <taxon>Pterygota</taxon>
        <taxon>Neoptera</taxon>
        <taxon>Endopterygota</taxon>
        <taxon>Lepidoptera</taxon>
        <taxon>Glossata</taxon>
        <taxon>Ditrysia</taxon>
        <taxon>Papilionoidea</taxon>
        <taxon>Papilionidae</taxon>
        <taxon>Papilioninae</taxon>
        <taxon>Papilio</taxon>
    </lineage>
</organism>
<feature type="domain" description="Tr-type G" evidence="1">
    <location>
        <begin position="17"/>
        <end position="131"/>
    </location>
</feature>
<dbReference type="STRING" id="76193.A0A0N1PGX1"/>
<name>A0A0N1PGX1_PAPMA</name>
<dbReference type="GO" id="GO:1990904">
    <property type="term" value="C:ribonucleoprotein complex"/>
    <property type="evidence" value="ECO:0007669"/>
    <property type="project" value="TreeGrafter"/>
</dbReference>
<dbReference type="PRINTS" id="PR00315">
    <property type="entry name" value="ELONGATNFCT"/>
</dbReference>
<dbReference type="Gene3D" id="3.40.50.300">
    <property type="entry name" value="P-loop containing nucleotide triphosphate hydrolases"/>
    <property type="match status" value="1"/>
</dbReference>
<dbReference type="AlphaFoldDB" id="A0A0N1PGX1"/>
<sequence>MRLVDTTKLLELQNKPSNVRNICIVAHVDHGKTTLADSLISSNGIISQRMSGKLRYMDSRPDEQERGITMKSSSISLYHVSEKEEYLVNLIDSPGHIDFSSEVSTAVRLCDGAIVVVSCNIGHYNPFMIKQ</sequence>
<dbReference type="InterPro" id="IPR005225">
    <property type="entry name" value="Small_GTP-bd"/>
</dbReference>
<dbReference type="GO" id="GO:0003924">
    <property type="term" value="F:GTPase activity"/>
    <property type="evidence" value="ECO:0007669"/>
    <property type="project" value="InterPro"/>
</dbReference>
<dbReference type="Proteomes" id="UP000053240">
    <property type="component" value="Unassembled WGS sequence"/>
</dbReference>
<reference evidence="2 3" key="1">
    <citation type="journal article" date="2015" name="Nat. Commun.">
        <title>Outbred genome sequencing and CRISPR/Cas9 gene editing in butterflies.</title>
        <authorList>
            <person name="Li X."/>
            <person name="Fan D."/>
            <person name="Zhang W."/>
            <person name="Liu G."/>
            <person name="Zhang L."/>
            <person name="Zhao L."/>
            <person name="Fang X."/>
            <person name="Chen L."/>
            <person name="Dong Y."/>
            <person name="Chen Y."/>
            <person name="Ding Y."/>
            <person name="Zhao R."/>
            <person name="Feng M."/>
            <person name="Zhu Y."/>
            <person name="Feng Y."/>
            <person name="Jiang X."/>
            <person name="Zhu D."/>
            <person name="Xiang H."/>
            <person name="Feng X."/>
            <person name="Li S."/>
            <person name="Wang J."/>
            <person name="Zhang G."/>
            <person name="Kronforst M.R."/>
            <person name="Wang W."/>
        </authorList>
    </citation>
    <scope>NUCLEOTIDE SEQUENCE [LARGE SCALE GENOMIC DNA]</scope>
    <source>
        <strain evidence="2">Ya'a_city_454_Pm</strain>
        <tissue evidence="2">Whole body</tissue>
    </source>
</reference>
<dbReference type="PROSITE" id="PS51722">
    <property type="entry name" value="G_TR_2"/>
    <property type="match status" value="1"/>
</dbReference>
<dbReference type="SUPFAM" id="SSF52540">
    <property type="entry name" value="P-loop containing nucleoside triphosphate hydrolases"/>
    <property type="match status" value="1"/>
</dbReference>
<dbReference type="PANTHER" id="PTHR42908">
    <property type="entry name" value="TRANSLATION ELONGATION FACTOR-RELATED"/>
    <property type="match status" value="1"/>
</dbReference>
<dbReference type="GO" id="GO:0042256">
    <property type="term" value="P:cytosolic ribosome assembly"/>
    <property type="evidence" value="ECO:0007669"/>
    <property type="project" value="TreeGrafter"/>
</dbReference>
<dbReference type="GO" id="GO:0005525">
    <property type="term" value="F:GTP binding"/>
    <property type="evidence" value="ECO:0007669"/>
    <property type="project" value="InterPro"/>
</dbReference>
<evidence type="ECO:0000259" key="1">
    <source>
        <dbReference type="PROSITE" id="PS51722"/>
    </source>
</evidence>
<dbReference type="PANTHER" id="PTHR42908:SF3">
    <property type="entry name" value="ELONGATION FACTOR-LIKE GTPASE 1"/>
    <property type="match status" value="1"/>
</dbReference>
<keyword evidence="2" id="KW-0648">Protein biosynthesis</keyword>
<evidence type="ECO:0000313" key="3">
    <source>
        <dbReference type="Proteomes" id="UP000053240"/>
    </source>
</evidence>
<proteinExistence type="predicted"/>
<dbReference type="EMBL" id="KQ461068">
    <property type="protein sequence ID" value="KPJ09900.1"/>
    <property type="molecule type" value="Genomic_DNA"/>
</dbReference>
<dbReference type="InterPro" id="IPR027417">
    <property type="entry name" value="P-loop_NTPase"/>
</dbReference>
<dbReference type="InParanoid" id="A0A0N1PGX1"/>
<dbReference type="GO" id="GO:0043022">
    <property type="term" value="F:ribosome binding"/>
    <property type="evidence" value="ECO:0007669"/>
    <property type="project" value="TreeGrafter"/>
</dbReference>
<protein>
    <submittedName>
        <fullName evidence="2">Elongation factor Tu GTP-binding domain-containing protein 1</fullName>
    </submittedName>
</protein>
<dbReference type="GO" id="GO:0005829">
    <property type="term" value="C:cytosol"/>
    <property type="evidence" value="ECO:0007669"/>
    <property type="project" value="TreeGrafter"/>
</dbReference>
<keyword evidence="2" id="KW-0251">Elongation factor</keyword>
<keyword evidence="3" id="KW-1185">Reference proteome</keyword>
<dbReference type="Pfam" id="PF00009">
    <property type="entry name" value="GTP_EFTU"/>
    <property type="match status" value="1"/>
</dbReference>